<dbReference type="PANTHER" id="PTHR38764:SF1">
    <property type="entry name" value="ACYL CARRIER PROTEIN PHOSPHODIESTERASE"/>
    <property type="match status" value="1"/>
</dbReference>
<dbReference type="GO" id="GO:0008770">
    <property type="term" value="F:[acyl-carrier-protein] phosphodiesterase activity"/>
    <property type="evidence" value="ECO:0007669"/>
    <property type="project" value="InterPro"/>
</dbReference>
<accession>A0A1I3THY2</accession>
<dbReference type="Pfam" id="PF04336">
    <property type="entry name" value="ACP_PD"/>
    <property type="match status" value="1"/>
</dbReference>
<dbReference type="InterPro" id="IPR007431">
    <property type="entry name" value="ACP_PD"/>
</dbReference>
<keyword evidence="2" id="KW-0378">Hydrolase</keyword>
<evidence type="ECO:0000256" key="1">
    <source>
        <dbReference type="ARBA" id="ARBA00022516"/>
    </source>
</evidence>
<evidence type="ECO:0000313" key="5">
    <source>
        <dbReference type="Proteomes" id="UP000243887"/>
    </source>
</evidence>
<keyword evidence="3" id="KW-0443">Lipid metabolism</keyword>
<name>A0A1I3THY2_9FLAO</name>
<keyword evidence="1" id="KW-0444">Lipid biosynthesis</keyword>
<dbReference type="EMBL" id="FORU01000013">
    <property type="protein sequence ID" value="SFJ69241.1"/>
    <property type="molecule type" value="Genomic_DNA"/>
</dbReference>
<dbReference type="PANTHER" id="PTHR38764">
    <property type="entry name" value="ACYL CARRIER PROTEIN PHOSPHODIESTERASE"/>
    <property type="match status" value="1"/>
</dbReference>
<evidence type="ECO:0000256" key="3">
    <source>
        <dbReference type="ARBA" id="ARBA00023098"/>
    </source>
</evidence>
<dbReference type="GO" id="GO:0006633">
    <property type="term" value="P:fatty acid biosynthetic process"/>
    <property type="evidence" value="ECO:0007669"/>
    <property type="project" value="InterPro"/>
</dbReference>
<dbReference type="PIRSF" id="PIRSF011489">
    <property type="entry name" value="DUF479"/>
    <property type="match status" value="1"/>
</dbReference>
<dbReference type="AlphaFoldDB" id="A0A1I3THY2"/>
<dbReference type="Proteomes" id="UP000243887">
    <property type="component" value="Unassembled WGS sequence"/>
</dbReference>
<dbReference type="STRING" id="1150112.SAMN04487893_11344"/>
<gene>
    <name evidence="4" type="ORF">SAMN04487893_11344</name>
</gene>
<sequence length="216" mass="25887">MIKVFNNTLQKNHFNVLLCSMNFLAHIYLSGNDSSLQIGNFIADRVRGRLYLDFSLGIQNGILLHREIDSYTDFHPVFRESKKKLVPRYNHYSGVLVDMFYDHFLAKNWKMYSDQSLEEYVRDFYLLLESNYEVLPKAIQNMMPTMTMENWLVKYRSIDGLGYILKQMDSRTDYSSKMQFATEELEMYYEDFQAEFTFFFEEIQLHLKSFKELKGY</sequence>
<protein>
    <submittedName>
        <fullName evidence="4">Acyl carrier protein phosphodiesterase</fullName>
    </submittedName>
</protein>
<evidence type="ECO:0000256" key="2">
    <source>
        <dbReference type="ARBA" id="ARBA00022801"/>
    </source>
</evidence>
<organism evidence="4 5">
    <name type="scientific">Myroides guanonis</name>
    <dbReference type="NCBI Taxonomy" id="1150112"/>
    <lineage>
        <taxon>Bacteria</taxon>
        <taxon>Pseudomonadati</taxon>
        <taxon>Bacteroidota</taxon>
        <taxon>Flavobacteriia</taxon>
        <taxon>Flavobacteriales</taxon>
        <taxon>Flavobacteriaceae</taxon>
        <taxon>Myroides</taxon>
    </lineage>
</organism>
<reference evidence="5" key="1">
    <citation type="submission" date="2016-10" db="EMBL/GenBank/DDBJ databases">
        <authorList>
            <person name="Varghese N."/>
            <person name="Submissions S."/>
        </authorList>
    </citation>
    <scope>NUCLEOTIDE SEQUENCE [LARGE SCALE GENOMIC DNA]</scope>
    <source>
        <strain evidence="5">DSM 26542</strain>
    </source>
</reference>
<keyword evidence="5" id="KW-1185">Reference proteome</keyword>
<evidence type="ECO:0000313" key="4">
    <source>
        <dbReference type="EMBL" id="SFJ69241.1"/>
    </source>
</evidence>
<proteinExistence type="predicted"/>